<dbReference type="InterPro" id="IPR001881">
    <property type="entry name" value="EGF-like_Ca-bd_dom"/>
</dbReference>
<dbReference type="InterPro" id="IPR000742">
    <property type="entry name" value="EGF"/>
</dbReference>
<sequence length="1075" mass="109862">MAQRPAHMRRARGGGPRVGLGGGLQVLLAVGGALAALLLVQPPRAEAGFACLSSPCVYGICMDDLNSSFTCYCIDGYTGALCQTNWDECWSSPCLNGGSCVDGVASFNCTCPEGFVGELCELDVNECLSNPCLNNATCLDGPNGYACLCPPGYSGERCELDVAVCNATAEAPRCSNGGACQEGKGMDFSCVCLPGWTGTLCEDPVNECESSPCQHGGVCVDLHAGYACACLFGYTGRHCEQELEPCAKNSCLNGALCLLEDGEDVCYCVPDFHGDRCHLQYDECRRGPGCRNGGTCIDGVDDFSCSCPPGLSGSTCECVGDGDGLYNCSEAARPPPTTPPPTPPPTTTLSTLLTTTTTTTSSSRRPPGVTTTSEARTVTAAPEPGRSTSNAEVTSSTAAVSATTRRAPGLATRPGPTTRTPRPRPPLTSTQMYITSTADAELTTVVFTISGEGGSTTAGVLAGANASARTYAPDSSTAVDWTTLVTTPAGETSSAGRTPARPPWWTVGEVATETEPTPPPSSASTGEPAVGTTSSRGEDAAVTELVPRQSLATEGGAEVAATTRAREEDGGLSTTPGVSALPGPDEETSGTPFTPLVPAPTPAPAPATRDPKAYPAPPDASNTTAPAGTPHAQRGGVDTAAVDVTPVVTPTVTPRPHPDAPPGVTETVTRVVTHGATEGATLVYPASGFTGGGVTPRPVSPTTPSPALEEAETTAPLEGETPVFLWTTATPATPPEALPGTATTPGVTTVTAVATAETGDEEGTSTTETPGGNMTDCSEEPCLHGATCEDTPDGIKCLCAFGWSGPRCAQGVHVTSAAFAGHSFLVHRLPGDLGGVLGSRVAARARTLAPSGLLLHAALAPEIYMTLYLEDGLLKFQFSCGVQTMVFSEVQHRVNNGFDLHIAASLEVLPLRGAMRPCAASLHVNHSLAMSGEQQSVEPQGQVPGARGNRSAMLYLGGLPGLGHPLHPDHTDDAPLPGGLVGCMLGLEVSEYMGGLPGLGHPLHPDHTDDAPLPGGLVGCMLGLEVDDSARRIFEDALAGSEVAECAALACLSAPCQSGGTCVQDGEHWNCLCPS</sequence>
<dbReference type="SUPFAM" id="SSF49899">
    <property type="entry name" value="Concanavalin A-like lectins/glucanases"/>
    <property type="match status" value="1"/>
</dbReference>
<evidence type="ECO:0000313" key="11">
    <source>
        <dbReference type="Proteomes" id="UP001219518"/>
    </source>
</evidence>
<evidence type="ECO:0000256" key="1">
    <source>
        <dbReference type="ARBA" id="ARBA00022536"/>
    </source>
</evidence>
<feature type="region of interest" description="Disordered" evidence="7">
    <location>
        <begin position="511"/>
        <end position="638"/>
    </location>
</feature>
<dbReference type="GO" id="GO:0048513">
    <property type="term" value="P:animal organ development"/>
    <property type="evidence" value="ECO:0007669"/>
    <property type="project" value="UniProtKB-ARBA"/>
</dbReference>
<dbReference type="GO" id="GO:0009653">
    <property type="term" value="P:anatomical structure morphogenesis"/>
    <property type="evidence" value="ECO:0007669"/>
    <property type="project" value="UniProtKB-ARBA"/>
</dbReference>
<dbReference type="InterPro" id="IPR018097">
    <property type="entry name" value="EGF_Ca-bd_CS"/>
</dbReference>
<dbReference type="Gene3D" id="2.60.120.200">
    <property type="match status" value="1"/>
</dbReference>
<dbReference type="Pfam" id="PF00008">
    <property type="entry name" value="EGF"/>
    <property type="match status" value="4"/>
</dbReference>
<dbReference type="PANTHER" id="PTHR24049">
    <property type="entry name" value="CRUMBS FAMILY MEMBER"/>
    <property type="match status" value="1"/>
</dbReference>
<feature type="disulfide bond" evidence="6">
    <location>
        <begin position="799"/>
        <end position="808"/>
    </location>
</feature>
<dbReference type="SUPFAM" id="SSF57184">
    <property type="entry name" value="Growth factor receptor domain"/>
    <property type="match status" value="1"/>
</dbReference>
<feature type="compositionally biased region" description="Low complexity" evidence="7">
    <location>
        <begin position="552"/>
        <end position="563"/>
    </location>
</feature>
<name>A0AAE1HTU3_9NEOP</name>
<feature type="disulfide bond" evidence="6">
    <location>
        <begin position="149"/>
        <end position="158"/>
    </location>
</feature>
<keyword evidence="5" id="KW-0325">Glycoprotein</keyword>
<dbReference type="SMART" id="SM00179">
    <property type="entry name" value="EGF_CA"/>
    <property type="match status" value="7"/>
</dbReference>
<evidence type="ECO:0000259" key="9">
    <source>
        <dbReference type="PROSITE" id="PS50026"/>
    </source>
</evidence>
<keyword evidence="2" id="KW-0732">Signal</keyword>
<dbReference type="InterPro" id="IPR009030">
    <property type="entry name" value="Growth_fac_rcpt_cys_sf"/>
</dbReference>
<feature type="compositionally biased region" description="Low complexity" evidence="7">
    <location>
        <begin position="347"/>
        <end position="373"/>
    </location>
</feature>
<accession>A0AAE1HTU3</accession>
<feature type="non-terminal residue" evidence="10">
    <location>
        <position position="1"/>
    </location>
</feature>
<proteinExistence type="predicted"/>
<dbReference type="PRINTS" id="PR00010">
    <property type="entry name" value="EGFBLOOD"/>
</dbReference>
<dbReference type="SMART" id="SM00282">
    <property type="entry name" value="LamG"/>
    <property type="match status" value="1"/>
</dbReference>
<feature type="disulfide bond" evidence="6">
    <location>
        <begin position="73"/>
        <end position="82"/>
    </location>
</feature>
<keyword evidence="11" id="KW-1185">Reference proteome</keyword>
<evidence type="ECO:0000256" key="5">
    <source>
        <dbReference type="ARBA" id="ARBA00023180"/>
    </source>
</evidence>
<dbReference type="InterPro" id="IPR051022">
    <property type="entry name" value="Notch_Cell-Fate_Det"/>
</dbReference>
<dbReference type="InterPro" id="IPR013032">
    <property type="entry name" value="EGF-like_CS"/>
</dbReference>
<dbReference type="PANTHER" id="PTHR24049:SF35">
    <property type="entry name" value="EGF-LIKE DOMAIN-CONTAINING PROTEIN"/>
    <property type="match status" value="1"/>
</dbReference>
<comment type="caution">
    <text evidence="10">The sequence shown here is derived from an EMBL/GenBank/DDBJ whole genome shotgun (WGS) entry which is preliminary data.</text>
</comment>
<gene>
    <name evidence="10" type="ORF">KUF71_015638</name>
</gene>
<dbReference type="PROSITE" id="PS01186">
    <property type="entry name" value="EGF_2"/>
    <property type="match status" value="6"/>
</dbReference>
<feature type="domain" description="Laminin G" evidence="8">
    <location>
        <begin position="816"/>
        <end position="1020"/>
    </location>
</feature>
<dbReference type="PRINTS" id="PR01983">
    <property type="entry name" value="NOTCH"/>
</dbReference>
<evidence type="ECO:0000256" key="7">
    <source>
        <dbReference type="SAM" id="MobiDB-lite"/>
    </source>
</evidence>
<feature type="domain" description="EGF-like" evidence="9">
    <location>
        <begin position="161"/>
        <end position="202"/>
    </location>
</feature>
<dbReference type="Gene3D" id="2.10.25.10">
    <property type="entry name" value="Laminin"/>
    <property type="match status" value="8"/>
</dbReference>
<organism evidence="10 11">
    <name type="scientific">Frankliniella fusca</name>
    <dbReference type="NCBI Taxonomy" id="407009"/>
    <lineage>
        <taxon>Eukaryota</taxon>
        <taxon>Metazoa</taxon>
        <taxon>Ecdysozoa</taxon>
        <taxon>Arthropoda</taxon>
        <taxon>Hexapoda</taxon>
        <taxon>Insecta</taxon>
        <taxon>Pterygota</taxon>
        <taxon>Neoptera</taxon>
        <taxon>Paraneoptera</taxon>
        <taxon>Thysanoptera</taxon>
        <taxon>Terebrantia</taxon>
        <taxon>Thripoidea</taxon>
        <taxon>Thripidae</taxon>
        <taxon>Frankliniella</taxon>
    </lineage>
</organism>
<dbReference type="Pfam" id="PF02210">
    <property type="entry name" value="Laminin_G_2"/>
    <property type="match status" value="1"/>
</dbReference>
<dbReference type="GO" id="GO:0030154">
    <property type="term" value="P:cell differentiation"/>
    <property type="evidence" value="ECO:0007669"/>
    <property type="project" value="UniProtKB-ARBA"/>
</dbReference>
<dbReference type="FunFam" id="2.10.25.10:FF:000006">
    <property type="entry name" value="Versican core protein-like isoform 1"/>
    <property type="match status" value="1"/>
</dbReference>
<feature type="domain" description="EGF-like" evidence="9">
    <location>
        <begin position="204"/>
        <end position="240"/>
    </location>
</feature>
<dbReference type="FunFam" id="2.10.25.10:FF:000122">
    <property type="entry name" value="Protein crumbs homolog 2"/>
    <property type="match status" value="1"/>
</dbReference>
<feature type="disulfide bond" evidence="6">
    <location>
        <begin position="268"/>
        <end position="277"/>
    </location>
</feature>
<dbReference type="FunFam" id="2.10.25.10:FF:000066">
    <property type="entry name" value="FAT atypical cadherin 4"/>
    <property type="match status" value="1"/>
</dbReference>
<reference evidence="10" key="1">
    <citation type="submission" date="2021-07" db="EMBL/GenBank/DDBJ databases">
        <authorList>
            <person name="Catto M.A."/>
            <person name="Jacobson A."/>
            <person name="Kennedy G."/>
            <person name="Labadie P."/>
            <person name="Hunt B.G."/>
            <person name="Srinivasan R."/>
        </authorList>
    </citation>
    <scope>NUCLEOTIDE SEQUENCE</scope>
    <source>
        <strain evidence="10">PL_HMW_Pooled</strain>
        <tissue evidence="10">Head</tissue>
    </source>
</reference>
<evidence type="ECO:0000256" key="6">
    <source>
        <dbReference type="PROSITE-ProRule" id="PRU00076"/>
    </source>
</evidence>
<feature type="disulfide bond" evidence="6">
    <location>
        <begin position="307"/>
        <end position="316"/>
    </location>
</feature>
<evidence type="ECO:0000313" key="10">
    <source>
        <dbReference type="EMBL" id="KAK3927354.1"/>
    </source>
</evidence>
<dbReference type="CDD" id="cd00110">
    <property type="entry name" value="LamG"/>
    <property type="match status" value="1"/>
</dbReference>
<feature type="compositionally biased region" description="Low complexity" evidence="7">
    <location>
        <begin position="387"/>
        <end position="420"/>
    </location>
</feature>
<dbReference type="PROSITE" id="PS50025">
    <property type="entry name" value="LAM_G_DOMAIN"/>
    <property type="match status" value="1"/>
</dbReference>
<keyword evidence="3" id="KW-0677">Repeat</keyword>
<feature type="domain" description="EGF-like" evidence="9">
    <location>
        <begin position="773"/>
        <end position="809"/>
    </location>
</feature>
<feature type="disulfide bond" evidence="6">
    <location>
        <begin position="51"/>
        <end position="61"/>
    </location>
</feature>
<feature type="domain" description="EGF-like" evidence="9">
    <location>
        <begin position="242"/>
        <end position="278"/>
    </location>
</feature>
<feature type="compositionally biased region" description="Pro residues" evidence="7">
    <location>
        <begin position="333"/>
        <end position="346"/>
    </location>
</feature>
<dbReference type="PROSITE" id="PS00022">
    <property type="entry name" value="EGF_1"/>
    <property type="match status" value="8"/>
</dbReference>
<protein>
    <submittedName>
        <fullName evidence="10">Protein eyes shut</fullName>
    </submittedName>
</protein>
<evidence type="ECO:0000259" key="8">
    <source>
        <dbReference type="PROSITE" id="PS50025"/>
    </source>
</evidence>
<dbReference type="SUPFAM" id="SSF57196">
    <property type="entry name" value="EGF/Laminin"/>
    <property type="match status" value="7"/>
</dbReference>
<dbReference type="CDD" id="cd00054">
    <property type="entry name" value="EGF_CA"/>
    <property type="match status" value="5"/>
</dbReference>
<dbReference type="PROSITE" id="PS01187">
    <property type="entry name" value="EGF_CA"/>
    <property type="match status" value="2"/>
</dbReference>
<comment type="caution">
    <text evidence="6">Lacks conserved residue(s) required for the propagation of feature annotation.</text>
</comment>
<dbReference type="SMART" id="SM00181">
    <property type="entry name" value="EGF"/>
    <property type="match status" value="8"/>
</dbReference>
<feature type="compositionally biased region" description="Low complexity" evidence="7">
    <location>
        <begin position="705"/>
        <end position="715"/>
    </location>
</feature>
<reference evidence="10" key="2">
    <citation type="journal article" date="2023" name="BMC Genomics">
        <title>Pest status, molecular evolution, and epigenetic factors derived from the genome assembly of Frankliniella fusca, a thysanopteran phytovirus vector.</title>
        <authorList>
            <person name="Catto M.A."/>
            <person name="Labadie P.E."/>
            <person name="Jacobson A.L."/>
            <person name="Kennedy G.G."/>
            <person name="Srinivasan R."/>
            <person name="Hunt B.G."/>
        </authorList>
    </citation>
    <scope>NUCLEOTIDE SEQUENCE</scope>
    <source>
        <strain evidence="10">PL_HMW_Pooled</strain>
    </source>
</reference>
<dbReference type="FunFam" id="2.10.25.10:FF:000472">
    <property type="entry name" value="Uncharacterized protein, isoform A"/>
    <property type="match status" value="2"/>
</dbReference>
<feature type="domain" description="EGF-like" evidence="9">
    <location>
        <begin position="85"/>
        <end position="121"/>
    </location>
</feature>
<evidence type="ECO:0000256" key="2">
    <source>
        <dbReference type="ARBA" id="ARBA00022729"/>
    </source>
</evidence>
<feature type="disulfide bond" evidence="6">
    <location>
        <begin position="111"/>
        <end position="120"/>
    </location>
</feature>
<feature type="domain" description="EGF-like" evidence="9">
    <location>
        <begin position="123"/>
        <end position="159"/>
    </location>
</feature>
<feature type="region of interest" description="Disordered" evidence="7">
    <location>
        <begin position="329"/>
        <end position="429"/>
    </location>
</feature>
<dbReference type="AlphaFoldDB" id="A0AAE1HTU3"/>
<dbReference type="EMBL" id="JAHWGI010001285">
    <property type="protein sequence ID" value="KAK3927354.1"/>
    <property type="molecule type" value="Genomic_DNA"/>
</dbReference>
<feature type="disulfide bond" evidence="6">
    <location>
        <begin position="192"/>
        <end position="201"/>
    </location>
</feature>
<dbReference type="InterPro" id="IPR013320">
    <property type="entry name" value="ConA-like_dom_sf"/>
</dbReference>
<evidence type="ECO:0000256" key="3">
    <source>
        <dbReference type="ARBA" id="ARBA00022737"/>
    </source>
</evidence>
<feature type="domain" description="EGF-like" evidence="9">
    <location>
        <begin position="280"/>
        <end position="317"/>
    </location>
</feature>
<dbReference type="Pfam" id="PF12661">
    <property type="entry name" value="hEGF"/>
    <property type="match status" value="2"/>
</dbReference>
<dbReference type="InterPro" id="IPR000152">
    <property type="entry name" value="EGF-type_Asp/Asn_hydroxyl_site"/>
</dbReference>
<feature type="domain" description="EGF-like" evidence="9">
    <location>
        <begin position="47"/>
        <end position="83"/>
    </location>
</feature>
<dbReference type="Proteomes" id="UP001219518">
    <property type="component" value="Unassembled WGS sequence"/>
</dbReference>
<dbReference type="PROSITE" id="PS50026">
    <property type="entry name" value="EGF_3"/>
    <property type="match status" value="8"/>
</dbReference>
<evidence type="ECO:0000256" key="4">
    <source>
        <dbReference type="ARBA" id="ARBA00023157"/>
    </source>
</evidence>
<dbReference type="GO" id="GO:0005509">
    <property type="term" value="F:calcium ion binding"/>
    <property type="evidence" value="ECO:0007669"/>
    <property type="project" value="InterPro"/>
</dbReference>
<feature type="compositionally biased region" description="Pro residues" evidence="7">
    <location>
        <begin position="595"/>
        <end position="605"/>
    </location>
</feature>
<dbReference type="InterPro" id="IPR001791">
    <property type="entry name" value="Laminin_G"/>
</dbReference>
<feature type="region of interest" description="Disordered" evidence="7">
    <location>
        <begin position="683"/>
        <end position="715"/>
    </location>
</feature>
<keyword evidence="1 6" id="KW-0245">EGF-like domain</keyword>
<dbReference type="PROSITE" id="PS00010">
    <property type="entry name" value="ASX_HYDROXYL"/>
    <property type="match status" value="4"/>
</dbReference>
<keyword evidence="4 6" id="KW-1015">Disulfide bond</keyword>
<feature type="disulfide bond" evidence="6">
    <location>
        <begin position="230"/>
        <end position="239"/>
    </location>
</feature>